<dbReference type="InterPro" id="IPR015421">
    <property type="entry name" value="PyrdxlP-dep_Trfase_major"/>
</dbReference>
<accession>A0A071MA91</accession>
<dbReference type="InterPro" id="IPR000524">
    <property type="entry name" value="Tscrpt_reg_HTH_GntR"/>
</dbReference>
<dbReference type="InterPro" id="IPR036388">
    <property type="entry name" value="WH-like_DNA-bd_sf"/>
</dbReference>
<feature type="domain" description="HTH gntR-type" evidence="6">
    <location>
        <begin position="17"/>
        <end position="85"/>
    </location>
</feature>
<comment type="similarity">
    <text evidence="1">In the C-terminal section; belongs to the class-I pyridoxal-phosphate-dependent aminotransferase family.</text>
</comment>
<dbReference type="EMBL" id="JJOA01000017">
    <property type="protein sequence ID" value="KEA57663.1"/>
    <property type="molecule type" value="Genomic_DNA"/>
</dbReference>
<dbReference type="InterPro" id="IPR015424">
    <property type="entry name" value="PyrdxlP-dep_Trfase"/>
</dbReference>
<evidence type="ECO:0000256" key="3">
    <source>
        <dbReference type="ARBA" id="ARBA00023015"/>
    </source>
</evidence>
<evidence type="ECO:0000256" key="5">
    <source>
        <dbReference type="ARBA" id="ARBA00023163"/>
    </source>
</evidence>
<evidence type="ECO:0000256" key="1">
    <source>
        <dbReference type="ARBA" id="ARBA00005384"/>
    </source>
</evidence>
<dbReference type="Gene3D" id="3.40.640.10">
    <property type="entry name" value="Type I PLP-dependent aspartate aminotransferase-like (Major domain)"/>
    <property type="match status" value="1"/>
</dbReference>
<evidence type="ECO:0000256" key="2">
    <source>
        <dbReference type="ARBA" id="ARBA00022898"/>
    </source>
</evidence>
<dbReference type="PANTHER" id="PTHR46577">
    <property type="entry name" value="HTH-TYPE TRANSCRIPTIONAL REGULATORY PROTEIN GABR"/>
    <property type="match status" value="1"/>
</dbReference>
<keyword evidence="5" id="KW-0804">Transcription</keyword>
<evidence type="ECO:0000256" key="4">
    <source>
        <dbReference type="ARBA" id="ARBA00023125"/>
    </source>
</evidence>
<dbReference type="InterPro" id="IPR015422">
    <property type="entry name" value="PyrdxlP-dep_Trfase_small"/>
</dbReference>
<keyword evidence="3" id="KW-0805">Transcription regulation</keyword>
<dbReference type="Pfam" id="PF00155">
    <property type="entry name" value="Aminotran_1_2"/>
    <property type="match status" value="1"/>
</dbReference>
<evidence type="ECO:0000259" key="6">
    <source>
        <dbReference type="PROSITE" id="PS50949"/>
    </source>
</evidence>
<gene>
    <name evidence="7" type="ORF">DT99_21990</name>
</gene>
<dbReference type="SMART" id="SM00345">
    <property type="entry name" value="HTH_GNTR"/>
    <property type="match status" value="1"/>
</dbReference>
<dbReference type="SUPFAM" id="SSF46785">
    <property type="entry name" value="Winged helix' DNA-binding domain"/>
    <property type="match status" value="1"/>
</dbReference>
<dbReference type="PANTHER" id="PTHR46577:SF1">
    <property type="entry name" value="HTH-TYPE TRANSCRIPTIONAL REGULATORY PROTEIN GABR"/>
    <property type="match status" value="1"/>
</dbReference>
<protein>
    <submittedName>
        <fullName evidence="7">GntR family transcriptional regulator</fullName>
    </submittedName>
</protein>
<keyword evidence="4" id="KW-0238">DNA-binding</keyword>
<comment type="caution">
    <text evidence="7">The sequence shown here is derived from an EMBL/GenBank/DDBJ whole genome shotgun (WGS) entry which is preliminary data.</text>
</comment>
<evidence type="ECO:0000313" key="7">
    <source>
        <dbReference type="EMBL" id="KEA57663.1"/>
    </source>
</evidence>
<dbReference type="AlphaFoldDB" id="A0A071MA91"/>
<name>A0A071MA91_9BURK</name>
<keyword evidence="2" id="KW-0663">Pyridoxal phosphate</keyword>
<dbReference type="Pfam" id="PF00392">
    <property type="entry name" value="GntR"/>
    <property type="match status" value="1"/>
</dbReference>
<dbReference type="InterPro" id="IPR051446">
    <property type="entry name" value="HTH_trans_reg/aminotransferase"/>
</dbReference>
<dbReference type="CDD" id="cd00609">
    <property type="entry name" value="AAT_like"/>
    <property type="match status" value="1"/>
</dbReference>
<proteinExistence type="inferred from homology"/>
<dbReference type="GO" id="GO:0003677">
    <property type="term" value="F:DNA binding"/>
    <property type="evidence" value="ECO:0007669"/>
    <property type="project" value="UniProtKB-KW"/>
</dbReference>
<dbReference type="GO" id="GO:0030170">
    <property type="term" value="F:pyridoxal phosphate binding"/>
    <property type="evidence" value="ECO:0007669"/>
    <property type="project" value="InterPro"/>
</dbReference>
<dbReference type="InterPro" id="IPR036390">
    <property type="entry name" value="WH_DNA-bd_sf"/>
</dbReference>
<dbReference type="OrthoDB" id="9804020at2"/>
<dbReference type="Gene3D" id="1.10.10.10">
    <property type="entry name" value="Winged helix-like DNA-binding domain superfamily/Winged helix DNA-binding domain"/>
    <property type="match status" value="1"/>
</dbReference>
<dbReference type="Gene3D" id="3.90.1150.10">
    <property type="entry name" value="Aspartate Aminotransferase, domain 1"/>
    <property type="match status" value="1"/>
</dbReference>
<dbReference type="PROSITE" id="PS50949">
    <property type="entry name" value="HTH_GNTR"/>
    <property type="match status" value="1"/>
</dbReference>
<reference evidence="7" key="1">
    <citation type="submission" date="2014-04" db="EMBL/GenBank/DDBJ databases">
        <title>In planta biocontrol of soil-borne Fusarium wilt of banana through a plant endophytic bacterium, Burkholderia cenocepacia 869T2.</title>
        <authorList>
            <person name="Ho Y.-N."/>
            <person name="Chiang H.-M."/>
            <person name="Chao C.-P."/>
            <person name="Su C.-C."/>
            <person name="Hsu H.-F."/>
            <person name="Guo C.-T."/>
            <person name="Hsieh J.-L."/>
            <person name="Huang C.-C."/>
        </authorList>
    </citation>
    <scope>NUCLEOTIDE SEQUENCE [LARGE SCALE GENOMIC DNA]</scope>
    <source>
        <strain evidence="7">869T2</strain>
    </source>
</reference>
<dbReference type="GO" id="GO:0003700">
    <property type="term" value="F:DNA-binding transcription factor activity"/>
    <property type="evidence" value="ECO:0007669"/>
    <property type="project" value="InterPro"/>
</dbReference>
<organism evidence="7">
    <name type="scientific">Burkholderia cenocepacia</name>
    <dbReference type="NCBI Taxonomy" id="95486"/>
    <lineage>
        <taxon>Bacteria</taxon>
        <taxon>Pseudomonadati</taxon>
        <taxon>Pseudomonadota</taxon>
        <taxon>Betaproteobacteria</taxon>
        <taxon>Burkholderiales</taxon>
        <taxon>Burkholderiaceae</taxon>
        <taxon>Burkholderia</taxon>
        <taxon>Burkholderia cepacia complex</taxon>
    </lineage>
</organism>
<sequence length="463" mass="50079">MDYAIHHWSKRLLESRKPAYQLIPDLIEEDLAAGRLKPRDRLPGLRDLAGALNLNYTTVARAYAEARRRGLLDTRAGSGTFVRGPTQTVQLSGGSSVEMSMNMPPEPAEMVGRLQQSAAALFAAADPYQLMRYQDFGGTPADRAAGRAWLAHRLPGCSSDTVLVCPGIHSALVALVSRLARRGDSICLDSLAYPGIKAIASQLGVQLQPLPRDDDGPLPHAFESLCRSGQPAALYCNPTLQNPSTLTIPFRRREALADIAMRYNVPIIEDDAYAMLPQSAPPPLALLAPELTYYVTGMSKNLGAGLRIAYLLAPTVRETQRIAGALRATTVMPSPFTMLLSTQWINDGTASEMLAAIRSEAHSRQAIASRVLGAWPFDAHPDGFHLWLPIPGECQWTAPDLAQYLRSRSVAAVASAAFSTDGNPPDAIRLCLGGPQDQERCRDGLQLVADALTDAHHLYSAAM</sequence>
<dbReference type="InterPro" id="IPR004839">
    <property type="entry name" value="Aminotransferase_I/II_large"/>
</dbReference>
<dbReference type="SUPFAM" id="SSF53383">
    <property type="entry name" value="PLP-dependent transferases"/>
    <property type="match status" value="1"/>
</dbReference>